<organism evidence="2 3">
    <name type="scientific">Brassica cretica</name>
    <name type="common">Mustard</name>
    <dbReference type="NCBI Taxonomy" id="69181"/>
    <lineage>
        <taxon>Eukaryota</taxon>
        <taxon>Viridiplantae</taxon>
        <taxon>Streptophyta</taxon>
        <taxon>Embryophyta</taxon>
        <taxon>Tracheophyta</taxon>
        <taxon>Spermatophyta</taxon>
        <taxon>Magnoliopsida</taxon>
        <taxon>eudicotyledons</taxon>
        <taxon>Gunneridae</taxon>
        <taxon>Pentapetalae</taxon>
        <taxon>rosids</taxon>
        <taxon>malvids</taxon>
        <taxon>Brassicales</taxon>
        <taxon>Brassicaceae</taxon>
        <taxon>Brassiceae</taxon>
        <taxon>Brassica</taxon>
    </lineage>
</organism>
<evidence type="ECO:0000256" key="1">
    <source>
        <dbReference type="SAM" id="MobiDB-lite"/>
    </source>
</evidence>
<dbReference type="Proteomes" id="UP000712600">
    <property type="component" value="Unassembled WGS sequence"/>
</dbReference>
<name>A0A8S9Q4M1_BRACR</name>
<feature type="compositionally biased region" description="Basic and acidic residues" evidence="1">
    <location>
        <begin position="22"/>
        <end position="42"/>
    </location>
</feature>
<protein>
    <submittedName>
        <fullName evidence="2">Uncharacterized protein</fullName>
    </submittedName>
</protein>
<gene>
    <name evidence="2" type="ORF">F2Q69_00022237</name>
</gene>
<feature type="region of interest" description="Disordered" evidence="1">
    <location>
        <begin position="78"/>
        <end position="105"/>
    </location>
</feature>
<proteinExistence type="predicted"/>
<reference evidence="2" key="1">
    <citation type="submission" date="2019-12" db="EMBL/GenBank/DDBJ databases">
        <title>Genome sequencing and annotation of Brassica cretica.</title>
        <authorList>
            <person name="Studholme D.J."/>
            <person name="Sarris P."/>
        </authorList>
    </citation>
    <scope>NUCLEOTIDE SEQUENCE</scope>
    <source>
        <strain evidence="2">PFS-109/04</strain>
        <tissue evidence="2">Leaf</tissue>
    </source>
</reference>
<dbReference type="EMBL" id="QGKX02001290">
    <property type="protein sequence ID" value="KAF3536706.1"/>
    <property type="molecule type" value="Genomic_DNA"/>
</dbReference>
<feature type="compositionally biased region" description="Polar residues" evidence="1">
    <location>
        <begin position="87"/>
        <end position="99"/>
    </location>
</feature>
<accession>A0A8S9Q4M1</accession>
<evidence type="ECO:0000313" key="3">
    <source>
        <dbReference type="Proteomes" id="UP000712600"/>
    </source>
</evidence>
<sequence>MAKKVNKTFTKSKRVEEVSLAKSGLLDEIKEETSEEGCKSGRSDQGASSLEPGHEVFCGTKGRSKALGVNGEGFMVKNTTHDGSKVLNRSRSKGSSTGASGRDAVENGDVLGQRMHILWGRKTWCGAHLMREKSTFGVEVSRPCGVKVLSWSRVDLESKRVPWRKGKRNKLGYQFYDLKKVE</sequence>
<comment type="caution">
    <text evidence="2">The sequence shown here is derived from an EMBL/GenBank/DDBJ whole genome shotgun (WGS) entry which is preliminary data.</text>
</comment>
<feature type="region of interest" description="Disordered" evidence="1">
    <location>
        <begin position="22"/>
        <end position="56"/>
    </location>
</feature>
<dbReference type="AlphaFoldDB" id="A0A8S9Q4M1"/>
<evidence type="ECO:0000313" key="2">
    <source>
        <dbReference type="EMBL" id="KAF3536706.1"/>
    </source>
</evidence>